<keyword evidence="2" id="KW-1185">Reference proteome</keyword>
<gene>
    <name evidence="1" type="ORF">Pcinc_017835</name>
</gene>
<dbReference type="AlphaFoldDB" id="A0AAE1FNJ2"/>
<evidence type="ECO:0000313" key="2">
    <source>
        <dbReference type="Proteomes" id="UP001286313"/>
    </source>
</evidence>
<sequence>MVETSLGAPALDHRHVHNNSPFCRLNFHHENVMWEDINTALKEIDWHQLMDNLSPVSIYELLYEKLIRVCEKNVPVRTDKKRKNIIPKDRKVLMRKRTKLVKQMKLSIDINWKRKLANKMQSIEKQLILSHENERKYAEMKAVEAVKRNPKFFYKYVKEKAKIRSPIGPLKLDGELVDDTERICAALRSQYDSVFSKPISYDVLCDTELDEVHHDMTDVNFTEKNIAEAVAELACGAAADDTRLLKKYQMKAIAD</sequence>
<protein>
    <submittedName>
        <fullName evidence="1">Uncharacterized protein</fullName>
    </submittedName>
</protein>
<proteinExistence type="predicted"/>
<dbReference type="Proteomes" id="UP001286313">
    <property type="component" value="Unassembled WGS sequence"/>
</dbReference>
<accession>A0AAE1FNJ2</accession>
<dbReference type="EMBL" id="JAWQEG010001674">
    <property type="protein sequence ID" value="KAK3877454.1"/>
    <property type="molecule type" value="Genomic_DNA"/>
</dbReference>
<evidence type="ECO:0000313" key="1">
    <source>
        <dbReference type="EMBL" id="KAK3877454.1"/>
    </source>
</evidence>
<name>A0AAE1FNJ2_PETCI</name>
<comment type="caution">
    <text evidence="1">The sequence shown here is derived from an EMBL/GenBank/DDBJ whole genome shotgun (WGS) entry which is preliminary data.</text>
</comment>
<organism evidence="1 2">
    <name type="scientific">Petrolisthes cinctipes</name>
    <name type="common">Flat porcelain crab</name>
    <dbReference type="NCBI Taxonomy" id="88211"/>
    <lineage>
        <taxon>Eukaryota</taxon>
        <taxon>Metazoa</taxon>
        <taxon>Ecdysozoa</taxon>
        <taxon>Arthropoda</taxon>
        <taxon>Crustacea</taxon>
        <taxon>Multicrustacea</taxon>
        <taxon>Malacostraca</taxon>
        <taxon>Eumalacostraca</taxon>
        <taxon>Eucarida</taxon>
        <taxon>Decapoda</taxon>
        <taxon>Pleocyemata</taxon>
        <taxon>Anomura</taxon>
        <taxon>Galatheoidea</taxon>
        <taxon>Porcellanidae</taxon>
        <taxon>Petrolisthes</taxon>
    </lineage>
</organism>
<reference evidence="1" key="1">
    <citation type="submission" date="2023-10" db="EMBL/GenBank/DDBJ databases">
        <title>Genome assemblies of two species of porcelain crab, Petrolisthes cinctipes and Petrolisthes manimaculis (Anomura: Porcellanidae).</title>
        <authorList>
            <person name="Angst P."/>
        </authorList>
    </citation>
    <scope>NUCLEOTIDE SEQUENCE</scope>
    <source>
        <strain evidence="1">PB745_01</strain>
        <tissue evidence="1">Gill</tissue>
    </source>
</reference>